<dbReference type="RefSeq" id="WP_216241048.1">
    <property type="nucleotide sequence ID" value="NZ_JABACJ020000007.1"/>
</dbReference>
<evidence type="ECO:0000256" key="1">
    <source>
        <dbReference type="ARBA" id="ARBA00012162"/>
    </source>
</evidence>
<dbReference type="PROSITE" id="PS00840">
    <property type="entry name" value="SUMT_2"/>
    <property type="match status" value="1"/>
</dbReference>
<accession>A0ABS6D3X8</accession>
<dbReference type="CDD" id="cd06578">
    <property type="entry name" value="HemD"/>
    <property type="match status" value="1"/>
</dbReference>
<evidence type="ECO:0000259" key="4">
    <source>
        <dbReference type="Pfam" id="PF00590"/>
    </source>
</evidence>
<dbReference type="PANTHER" id="PTHR45790">
    <property type="entry name" value="SIROHEME SYNTHASE-RELATED"/>
    <property type="match status" value="1"/>
</dbReference>
<organism evidence="6 7">
    <name type="scientific">Faecalicatena faecalis</name>
    <dbReference type="NCBI Taxonomy" id="2726362"/>
    <lineage>
        <taxon>Bacteria</taxon>
        <taxon>Bacillati</taxon>
        <taxon>Bacillota</taxon>
        <taxon>Clostridia</taxon>
        <taxon>Lachnospirales</taxon>
        <taxon>Lachnospiraceae</taxon>
        <taxon>Faecalicatena</taxon>
    </lineage>
</organism>
<evidence type="ECO:0000313" key="7">
    <source>
        <dbReference type="Proteomes" id="UP000723714"/>
    </source>
</evidence>
<comment type="similarity">
    <text evidence="3">Belongs to the precorrin methyltransferase family.</text>
</comment>
<dbReference type="EMBL" id="JABACJ020000007">
    <property type="protein sequence ID" value="MBU3876025.1"/>
    <property type="molecule type" value="Genomic_DNA"/>
</dbReference>
<reference evidence="6 7" key="1">
    <citation type="submission" date="2021-06" db="EMBL/GenBank/DDBJ databases">
        <title>Faecalicatena sp. nov. isolated from porcine feces.</title>
        <authorList>
            <person name="Oh B.S."/>
            <person name="Lee J.H."/>
        </authorList>
    </citation>
    <scope>NUCLEOTIDE SEQUENCE [LARGE SCALE GENOMIC DNA]</scope>
    <source>
        <strain evidence="6 7">AGMB00832</strain>
    </source>
</reference>
<dbReference type="Pfam" id="PF00590">
    <property type="entry name" value="TP_methylase"/>
    <property type="match status" value="1"/>
</dbReference>
<dbReference type="InterPro" id="IPR003754">
    <property type="entry name" value="4pyrrol_synth_uPrphyn_synth"/>
</dbReference>
<proteinExistence type="inferred from homology"/>
<dbReference type="GO" id="GO:0032259">
    <property type="term" value="P:methylation"/>
    <property type="evidence" value="ECO:0007669"/>
    <property type="project" value="UniProtKB-KW"/>
</dbReference>
<comment type="caution">
    <text evidence="6">The sequence shown here is derived from an EMBL/GenBank/DDBJ whole genome shotgun (WGS) entry which is preliminary data.</text>
</comment>
<dbReference type="Pfam" id="PF02602">
    <property type="entry name" value="HEM4"/>
    <property type="match status" value="1"/>
</dbReference>
<dbReference type="InterPro" id="IPR050161">
    <property type="entry name" value="Siro_Cobalamin_biosynth"/>
</dbReference>
<dbReference type="CDD" id="cd11642">
    <property type="entry name" value="SUMT"/>
    <property type="match status" value="1"/>
</dbReference>
<dbReference type="NCBIfam" id="NF004790">
    <property type="entry name" value="PRK06136.1"/>
    <property type="match status" value="1"/>
</dbReference>
<dbReference type="PANTHER" id="PTHR45790:SF3">
    <property type="entry name" value="S-ADENOSYL-L-METHIONINE-DEPENDENT UROPORPHYRINOGEN III METHYLTRANSFERASE, CHLOROPLASTIC"/>
    <property type="match status" value="1"/>
</dbReference>
<evidence type="ECO:0000259" key="5">
    <source>
        <dbReference type="Pfam" id="PF02602"/>
    </source>
</evidence>
<keyword evidence="3 6" id="KW-0808">Transferase</keyword>
<name>A0ABS6D3X8_9FIRM</name>
<feature type="domain" description="Tetrapyrrole methylase" evidence="4">
    <location>
        <begin position="6"/>
        <end position="217"/>
    </location>
</feature>
<evidence type="ECO:0000313" key="6">
    <source>
        <dbReference type="EMBL" id="MBU3876025.1"/>
    </source>
</evidence>
<keyword evidence="2" id="KW-0627">Porphyrin biosynthesis</keyword>
<evidence type="ECO:0000256" key="3">
    <source>
        <dbReference type="RuleBase" id="RU003960"/>
    </source>
</evidence>
<dbReference type="InterPro" id="IPR000878">
    <property type="entry name" value="4pyrrol_Mease"/>
</dbReference>
<dbReference type="GO" id="GO:0004851">
    <property type="term" value="F:uroporphyrin-III C-methyltransferase activity"/>
    <property type="evidence" value="ECO:0007669"/>
    <property type="project" value="UniProtKB-EC"/>
</dbReference>
<protein>
    <recommendedName>
        <fullName evidence="1">uroporphyrinogen-III C-methyltransferase</fullName>
        <ecNumber evidence="1">2.1.1.107</ecNumber>
    </recommendedName>
</protein>
<gene>
    <name evidence="6" type="primary">cobA</name>
    <name evidence="6" type="ORF">HGO97_009385</name>
</gene>
<dbReference type="EC" id="2.1.1.107" evidence="1"/>
<keyword evidence="3 6" id="KW-0489">Methyltransferase</keyword>
<dbReference type="Proteomes" id="UP000723714">
    <property type="component" value="Unassembled WGS sequence"/>
</dbReference>
<dbReference type="InterPro" id="IPR003043">
    <property type="entry name" value="Uropor_MeTrfase_CS"/>
</dbReference>
<evidence type="ECO:0000256" key="2">
    <source>
        <dbReference type="ARBA" id="ARBA00023244"/>
    </source>
</evidence>
<dbReference type="InterPro" id="IPR006366">
    <property type="entry name" value="CobA/CysG_C"/>
</dbReference>
<dbReference type="NCBIfam" id="TIGR01469">
    <property type="entry name" value="cobA_cysG_Cterm"/>
    <property type="match status" value="1"/>
</dbReference>
<feature type="domain" description="Tetrapyrrole biosynthesis uroporphyrinogen III synthase" evidence="5">
    <location>
        <begin position="268"/>
        <end position="502"/>
    </location>
</feature>
<sequence length="508" mass="55463">MEQKGKVWLAGAGPGDAGLLTVKTRQLMESVDIIVYDALISAEILSLIPADKEMVHVGKRSGHHMVPQEETNQILLAEALKGKKVLRLKGGDPFVFGRGGEELELLKEHGIPFEIVPGITSAAAVPAYAGIPITHREYTSSFHVITGHPRKDGTSRVDYPSLVNLKGTLVFLMGISSMETILIGLMEAGMDPSVPAAVLEKGTLSSQRRVVSTVGNLAKEAKKAEIGTPAIILVGEVCALADLFHWAEDRPLGGRQILITRPRENSSRLADRLRALGAQVIELPSIDTKTISPNPALSHAMKEFGYRTKEEWLVFTSPIGVRIFFEQMVEMKMDLRKLFACPAKVKIAAIGSATERELRERGLFADLVPAVYCAEDLGKEIAVAAEPGSRVTIVRASIGSQELLPPLEKAGLEVVDTPLYETIYETHEQIREKIQEQFKAGEIDMVTFTSASTVKGFVHALRLEDYRPIHAVCIGEQTAAEARKYGMRISISKKASIDSMVELILEEA</sequence>
<keyword evidence="7" id="KW-1185">Reference proteome</keyword>